<evidence type="ECO:0000313" key="2">
    <source>
        <dbReference type="Proteomes" id="UP000269335"/>
    </source>
</evidence>
<evidence type="ECO:0000313" key="1">
    <source>
        <dbReference type="EMBL" id="RMN82353.1"/>
    </source>
</evidence>
<dbReference type="GO" id="GO:0004386">
    <property type="term" value="F:helicase activity"/>
    <property type="evidence" value="ECO:0007669"/>
    <property type="project" value="UniProtKB-KW"/>
</dbReference>
<accession>A0AB37QFN7</accession>
<keyword evidence="1" id="KW-0547">Nucleotide-binding</keyword>
<dbReference type="EMBL" id="RBPH01000108">
    <property type="protein sequence ID" value="RMN82353.1"/>
    <property type="molecule type" value="Genomic_DNA"/>
</dbReference>
<dbReference type="InterPro" id="IPR038475">
    <property type="entry name" value="RecG_C_sf"/>
</dbReference>
<organism evidence="1 2">
    <name type="scientific">Pseudomonas cannabina</name>
    <dbReference type="NCBI Taxonomy" id="86840"/>
    <lineage>
        <taxon>Bacteria</taxon>
        <taxon>Pseudomonadati</taxon>
        <taxon>Pseudomonadota</taxon>
        <taxon>Gammaproteobacteria</taxon>
        <taxon>Pseudomonadales</taxon>
        <taxon>Pseudomonadaceae</taxon>
        <taxon>Pseudomonas</taxon>
    </lineage>
</organism>
<reference evidence="1 2" key="1">
    <citation type="submission" date="2018-08" db="EMBL/GenBank/DDBJ databases">
        <title>Recombination of ecologically and evolutionarily significant loci maintains genetic cohesion in the Pseudomonas syringae species complex.</title>
        <authorList>
            <person name="Dillon M."/>
            <person name="Thakur S."/>
            <person name="Almeida R.N.D."/>
            <person name="Weir B.S."/>
            <person name="Guttman D.S."/>
        </authorList>
    </citation>
    <scope>NUCLEOTIDE SEQUENCE [LARGE SCALE GENOMIC DNA]</scope>
    <source>
        <strain evidence="1 2">ICMP 15201</strain>
    </source>
</reference>
<proteinExistence type="predicted"/>
<keyword evidence="1" id="KW-0378">Hydrolase</keyword>
<dbReference type="Proteomes" id="UP000269335">
    <property type="component" value="Unassembled WGS sequence"/>
</dbReference>
<dbReference type="Gene3D" id="3.30.565.60">
    <property type="match status" value="1"/>
</dbReference>
<comment type="caution">
    <text evidence="1">The sequence shown here is derived from an EMBL/GenBank/DDBJ whole genome shotgun (WGS) entry which is preliminary data.</text>
</comment>
<keyword evidence="1" id="KW-0067">ATP-binding</keyword>
<keyword evidence="1" id="KW-0347">Helicase</keyword>
<gene>
    <name evidence="1" type="ORF">ALQ53_01725</name>
</gene>
<sequence length="136" mass="15382">MDSRKSTMPQQFPATFPRRPADEHNCPLFGINALINLNYFVSVFIRTMIFAYRIELVSPEHLHDVFDIEKIRFSLSNRRNLTLTSCAVHILTYLGLGTGIPRAIDAWQMITLDDDRQGNTLGGLFSGPLKAGLFQP</sequence>
<name>A0AB37QFN7_PSECA</name>
<protein>
    <submittedName>
        <fullName evidence="1">ATP-dependent DNA helicase</fullName>
    </submittedName>
</protein>
<dbReference type="AlphaFoldDB" id="A0AB37QFN7"/>